<name>A0ABY9CA63_VITVI</name>
<accession>A0ABY9CA63</accession>
<gene>
    <name evidence="1" type="ORF">VitviT2T_010150</name>
</gene>
<dbReference type="Proteomes" id="UP001227230">
    <property type="component" value="Chromosome 7"/>
</dbReference>
<organism evidence="1 2">
    <name type="scientific">Vitis vinifera</name>
    <name type="common">Grape</name>
    <dbReference type="NCBI Taxonomy" id="29760"/>
    <lineage>
        <taxon>Eukaryota</taxon>
        <taxon>Viridiplantae</taxon>
        <taxon>Streptophyta</taxon>
        <taxon>Embryophyta</taxon>
        <taxon>Tracheophyta</taxon>
        <taxon>Spermatophyta</taxon>
        <taxon>Magnoliopsida</taxon>
        <taxon>eudicotyledons</taxon>
        <taxon>Gunneridae</taxon>
        <taxon>Pentapetalae</taxon>
        <taxon>rosids</taxon>
        <taxon>Vitales</taxon>
        <taxon>Vitaceae</taxon>
        <taxon>Viteae</taxon>
        <taxon>Vitis</taxon>
    </lineage>
</organism>
<sequence length="104" mass="11348">MEAIGLKEGEVKGGGLLSFIGREARARCDLVRSVWKLGESALRVVVLWLCDFGNLRFGSGLCGWLIKLGVGPPMRLTGFSCRQNHCLGIGRTSLRRGSTRGWSL</sequence>
<protein>
    <submittedName>
        <fullName evidence="1">Uncharacterized protein</fullName>
    </submittedName>
</protein>
<keyword evidence="2" id="KW-1185">Reference proteome</keyword>
<proteinExistence type="predicted"/>
<dbReference type="EMBL" id="CP126654">
    <property type="protein sequence ID" value="WJZ91040.1"/>
    <property type="molecule type" value="Genomic_DNA"/>
</dbReference>
<evidence type="ECO:0000313" key="1">
    <source>
        <dbReference type="EMBL" id="WJZ91040.1"/>
    </source>
</evidence>
<reference evidence="1 2" key="1">
    <citation type="journal article" date="2023" name="Hortic Res">
        <title>The complete reference genome for grapevine (Vitis vinifera L.) genetics and breeding.</title>
        <authorList>
            <person name="Shi X."/>
            <person name="Cao S."/>
            <person name="Wang X."/>
            <person name="Huang S."/>
            <person name="Wang Y."/>
            <person name="Liu Z."/>
            <person name="Liu W."/>
            <person name="Leng X."/>
            <person name="Peng Y."/>
            <person name="Wang N."/>
            <person name="Wang Y."/>
            <person name="Ma Z."/>
            <person name="Xu X."/>
            <person name="Zhang F."/>
            <person name="Xue H."/>
            <person name="Zhong H."/>
            <person name="Wang Y."/>
            <person name="Zhang K."/>
            <person name="Velt A."/>
            <person name="Avia K."/>
            <person name="Holtgrawe D."/>
            <person name="Grimplet J."/>
            <person name="Matus J.T."/>
            <person name="Ware D."/>
            <person name="Wu X."/>
            <person name="Wang H."/>
            <person name="Liu C."/>
            <person name="Fang Y."/>
            <person name="Rustenholz C."/>
            <person name="Cheng Z."/>
            <person name="Xiao H."/>
            <person name="Zhou Y."/>
        </authorList>
    </citation>
    <scope>NUCLEOTIDE SEQUENCE [LARGE SCALE GENOMIC DNA]</scope>
    <source>
        <strain evidence="2">cv. Pinot noir / PN40024</strain>
        <tissue evidence="1">Leaf</tissue>
    </source>
</reference>
<evidence type="ECO:0000313" key="2">
    <source>
        <dbReference type="Proteomes" id="UP001227230"/>
    </source>
</evidence>